<dbReference type="Proteomes" id="UP001172102">
    <property type="component" value="Unassembled WGS sequence"/>
</dbReference>
<feature type="coiled-coil region" evidence="1">
    <location>
        <begin position="133"/>
        <end position="160"/>
    </location>
</feature>
<evidence type="ECO:0000313" key="2">
    <source>
        <dbReference type="EMBL" id="KAK0730680.1"/>
    </source>
</evidence>
<gene>
    <name evidence="2" type="ORF">B0H67DRAFT_652991</name>
</gene>
<keyword evidence="1" id="KW-0175">Coiled coil</keyword>
<dbReference type="AlphaFoldDB" id="A0AA40BAH7"/>
<evidence type="ECO:0008006" key="4">
    <source>
        <dbReference type="Google" id="ProtNLM"/>
    </source>
</evidence>
<evidence type="ECO:0000313" key="3">
    <source>
        <dbReference type="Proteomes" id="UP001172102"/>
    </source>
</evidence>
<protein>
    <recommendedName>
        <fullName evidence="4">Beta-xylosidase</fullName>
    </recommendedName>
</protein>
<keyword evidence="3" id="KW-1185">Reference proteome</keyword>
<reference evidence="2" key="1">
    <citation type="submission" date="2023-06" db="EMBL/GenBank/DDBJ databases">
        <title>Genome-scale phylogeny and comparative genomics of the fungal order Sordariales.</title>
        <authorList>
            <consortium name="Lawrence Berkeley National Laboratory"/>
            <person name="Hensen N."/>
            <person name="Bonometti L."/>
            <person name="Westerberg I."/>
            <person name="Brannstrom I.O."/>
            <person name="Guillou S."/>
            <person name="Cros-Aarteil S."/>
            <person name="Calhoun S."/>
            <person name="Haridas S."/>
            <person name="Kuo A."/>
            <person name="Mondo S."/>
            <person name="Pangilinan J."/>
            <person name="Riley R."/>
            <person name="Labutti K."/>
            <person name="Andreopoulos B."/>
            <person name="Lipzen A."/>
            <person name="Chen C."/>
            <person name="Yanf M."/>
            <person name="Daum C."/>
            <person name="Ng V."/>
            <person name="Clum A."/>
            <person name="Steindorff A."/>
            <person name="Ohm R."/>
            <person name="Martin F."/>
            <person name="Silar P."/>
            <person name="Natvig D."/>
            <person name="Lalanne C."/>
            <person name="Gautier V."/>
            <person name="Ament-Velasquez S.L."/>
            <person name="Kruys A."/>
            <person name="Hutchinson M.I."/>
            <person name="Powell A.J."/>
            <person name="Barry K."/>
            <person name="Miller A.N."/>
            <person name="Grigoriev I.V."/>
            <person name="Debuchy R."/>
            <person name="Gladieux P."/>
            <person name="Thoren M.H."/>
            <person name="Johannesson H."/>
        </authorList>
    </citation>
    <scope>NUCLEOTIDE SEQUENCE</scope>
    <source>
        <strain evidence="2">SMH4607-1</strain>
    </source>
</reference>
<accession>A0AA40BAH7</accession>
<proteinExistence type="predicted"/>
<sequence>MEIPSPTQNNYPTCGTFGSRRAAANPAFESKLRQMALPLAPLVQLTTGAVHPAFPPTLLAFWLLTGEQLDALASFYHQRTPSCWTAQYPCPVSWHAGLTLEEKRRKIGKFIGLRGCETPVAAVLPAMGNVLERIRSERELEEEARRRRAAEEEEEEVRRKMRWYY</sequence>
<name>A0AA40BAH7_9PEZI</name>
<evidence type="ECO:0000256" key="1">
    <source>
        <dbReference type="SAM" id="Coils"/>
    </source>
</evidence>
<comment type="caution">
    <text evidence="2">The sequence shown here is derived from an EMBL/GenBank/DDBJ whole genome shotgun (WGS) entry which is preliminary data.</text>
</comment>
<dbReference type="EMBL" id="JAUKUA010000001">
    <property type="protein sequence ID" value="KAK0730680.1"/>
    <property type="molecule type" value="Genomic_DNA"/>
</dbReference>
<organism evidence="2 3">
    <name type="scientific">Lasiosphaeris hirsuta</name>
    <dbReference type="NCBI Taxonomy" id="260670"/>
    <lineage>
        <taxon>Eukaryota</taxon>
        <taxon>Fungi</taxon>
        <taxon>Dikarya</taxon>
        <taxon>Ascomycota</taxon>
        <taxon>Pezizomycotina</taxon>
        <taxon>Sordariomycetes</taxon>
        <taxon>Sordariomycetidae</taxon>
        <taxon>Sordariales</taxon>
        <taxon>Lasiosphaeriaceae</taxon>
        <taxon>Lasiosphaeris</taxon>
    </lineage>
</organism>